<dbReference type="PANTHER" id="PTHR33653:SF1">
    <property type="entry name" value="RIBONUCLEASE VAPC2"/>
    <property type="match status" value="1"/>
</dbReference>
<dbReference type="EMBL" id="JBHTIS010000427">
    <property type="protein sequence ID" value="MFD1045834.1"/>
    <property type="molecule type" value="Genomic_DNA"/>
</dbReference>
<comment type="caution">
    <text evidence="8">The sequence shown here is derived from an EMBL/GenBank/DDBJ whole genome shotgun (WGS) entry which is preliminary data.</text>
</comment>
<dbReference type="Proteomes" id="UP001597045">
    <property type="component" value="Unassembled WGS sequence"/>
</dbReference>
<name>A0ABW3M979_9PSEU</name>
<keyword evidence="3" id="KW-0540">Nuclease</keyword>
<evidence type="ECO:0008006" key="10">
    <source>
        <dbReference type="Google" id="ProtNLM"/>
    </source>
</evidence>
<evidence type="ECO:0000256" key="6">
    <source>
        <dbReference type="ARBA" id="ARBA00022842"/>
    </source>
</evidence>
<evidence type="ECO:0000256" key="3">
    <source>
        <dbReference type="ARBA" id="ARBA00022722"/>
    </source>
</evidence>
<dbReference type="SUPFAM" id="SSF88723">
    <property type="entry name" value="PIN domain-like"/>
    <property type="match status" value="1"/>
</dbReference>
<comment type="similarity">
    <text evidence="7">Belongs to the PINc/VapC protein family.</text>
</comment>
<evidence type="ECO:0000313" key="9">
    <source>
        <dbReference type="Proteomes" id="UP001597045"/>
    </source>
</evidence>
<evidence type="ECO:0000256" key="4">
    <source>
        <dbReference type="ARBA" id="ARBA00022723"/>
    </source>
</evidence>
<keyword evidence="2" id="KW-1277">Toxin-antitoxin system</keyword>
<accession>A0ABW3M979</accession>
<evidence type="ECO:0000256" key="7">
    <source>
        <dbReference type="ARBA" id="ARBA00038093"/>
    </source>
</evidence>
<evidence type="ECO:0000256" key="2">
    <source>
        <dbReference type="ARBA" id="ARBA00022649"/>
    </source>
</evidence>
<dbReference type="InterPro" id="IPR029060">
    <property type="entry name" value="PIN-like_dom_sf"/>
</dbReference>
<keyword evidence="6" id="KW-0460">Magnesium</keyword>
<gene>
    <name evidence="8" type="ORF">ACFQ1S_09800</name>
</gene>
<evidence type="ECO:0000256" key="1">
    <source>
        <dbReference type="ARBA" id="ARBA00001946"/>
    </source>
</evidence>
<keyword evidence="4" id="KW-0479">Metal-binding</keyword>
<keyword evidence="5" id="KW-0378">Hydrolase</keyword>
<reference evidence="9" key="1">
    <citation type="journal article" date="2019" name="Int. J. Syst. Evol. Microbiol.">
        <title>The Global Catalogue of Microorganisms (GCM) 10K type strain sequencing project: providing services to taxonomists for standard genome sequencing and annotation.</title>
        <authorList>
            <consortium name="The Broad Institute Genomics Platform"/>
            <consortium name="The Broad Institute Genome Sequencing Center for Infectious Disease"/>
            <person name="Wu L."/>
            <person name="Ma J."/>
        </authorList>
    </citation>
    <scope>NUCLEOTIDE SEQUENCE [LARGE SCALE GENOMIC DNA]</scope>
    <source>
        <strain evidence="9">JCM 31486</strain>
    </source>
</reference>
<dbReference type="InterPro" id="IPR050556">
    <property type="entry name" value="Type_II_TA_system_RNase"/>
</dbReference>
<dbReference type="PANTHER" id="PTHR33653">
    <property type="entry name" value="RIBONUCLEASE VAPC2"/>
    <property type="match status" value="1"/>
</dbReference>
<keyword evidence="9" id="KW-1185">Reference proteome</keyword>
<sequence>MRPYVVAPYSPDLAALWGRLKADARKVGHPLGQAAHTNDLWICTTAIFHGAPLMTNNVRHFQSMPGLRLVQP</sequence>
<proteinExistence type="inferred from homology"/>
<evidence type="ECO:0000313" key="8">
    <source>
        <dbReference type="EMBL" id="MFD1045834.1"/>
    </source>
</evidence>
<comment type="cofactor">
    <cofactor evidence="1">
        <name>Mg(2+)</name>
        <dbReference type="ChEBI" id="CHEBI:18420"/>
    </cofactor>
</comment>
<dbReference type="Gene3D" id="3.40.50.1010">
    <property type="entry name" value="5'-nuclease"/>
    <property type="match status" value="1"/>
</dbReference>
<evidence type="ECO:0000256" key="5">
    <source>
        <dbReference type="ARBA" id="ARBA00022801"/>
    </source>
</evidence>
<organism evidence="8 9">
    <name type="scientific">Kibdelosporangium lantanae</name>
    <dbReference type="NCBI Taxonomy" id="1497396"/>
    <lineage>
        <taxon>Bacteria</taxon>
        <taxon>Bacillati</taxon>
        <taxon>Actinomycetota</taxon>
        <taxon>Actinomycetes</taxon>
        <taxon>Pseudonocardiales</taxon>
        <taxon>Pseudonocardiaceae</taxon>
        <taxon>Kibdelosporangium</taxon>
    </lineage>
</organism>
<protein>
    <recommendedName>
        <fullName evidence="10">PIN domain-containing protein</fullName>
    </recommendedName>
</protein>